<reference evidence="11 12" key="1">
    <citation type="submission" date="2020-10" db="EMBL/GenBank/DDBJ databases">
        <title>Wide distribution of Phycisphaera-like planctomycetes from WD2101 soil group in peatlands and genome analysis of the first cultivated representative.</title>
        <authorList>
            <person name="Dedysh S.N."/>
            <person name="Beletsky A.V."/>
            <person name="Ivanova A."/>
            <person name="Kulichevskaya I.S."/>
            <person name="Suzina N.E."/>
            <person name="Philippov D.A."/>
            <person name="Rakitin A.L."/>
            <person name="Mardanov A.V."/>
            <person name="Ravin N.V."/>
        </authorList>
    </citation>
    <scope>NUCLEOTIDE SEQUENCE [LARGE SCALE GENOMIC DNA]</scope>
    <source>
        <strain evidence="11 12">M1803</strain>
    </source>
</reference>
<dbReference type="GO" id="GO:0020037">
    <property type="term" value="F:heme binding"/>
    <property type="evidence" value="ECO:0007669"/>
    <property type="project" value="InterPro"/>
</dbReference>
<dbReference type="Pfam" id="PF00400">
    <property type="entry name" value="WD40"/>
    <property type="match status" value="3"/>
</dbReference>
<gene>
    <name evidence="11" type="ORF">IPV69_17565</name>
</gene>
<feature type="coiled-coil region" evidence="8">
    <location>
        <begin position="484"/>
        <end position="608"/>
    </location>
</feature>
<evidence type="ECO:0000259" key="10">
    <source>
        <dbReference type="PROSITE" id="PS51007"/>
    </source>
</evidence>
<dbReference type="Proteomes" id="UP000593765">
    <property type="component" value="Chromosome"/>
</dbReference>
<protein>
    <recommendedName>
        <fullName evidence="10">Cytochrome c domain-containing protein</fullName>
    </recommendedName>
</protein>
<sequence>MKINHLLPSGFALLLSGILAPGAQAQEKVTFQDHVLPIFRNACNNCHDPEKKKAGLDLTTYSAMMVGSDNGSMVVAGDPAGSMLFKVVTHAAEPTMPPKRDKLAPKELDLIKAWIAGGLLDTKDGKPAVSNKPKVDLSTVAAAGKPNGPSAIPTGLPAEPVVRTSRAGAVESLASSPWAPVIAVGGQKQIILYHSKSLEILGVLPFEEGVPNVLKFSPNGNLLLAAGGVGAKLGKVVLYDVATGKRLTDVGDELDEVLAADITPDQKLVVLGGPNRLVKAYAVADGAEQYVVKKHTDWVTSIAVSPNGEYLASGDRAGNLYVWEAKTGGELYSLTGHKESITSLVFRDDSTVLMSGSGDGSIKLWNMTDGANLKTFNGHNGGVMSANFAHDGKIVSAGRDRKVRTYDSTGGSAKEFAPAFNDIALHATFDSEGQRIFAGDWTGIVRVWNVADGVAAGELSPNPPRIADRLSEAAKKLVEVEPVIAKAESELKVAQAAATQAADEHKKQLAAVDKAKADIEAAKSALADAERQMTEAVGKADKPVRDLIDLRNNVQQKANQVASAEQGVRESEQAVRAATDLKSLEAAVAQAQAQVDERTKQIRDSEAALKANANDAAAKATLAEARVSVTRRTERLTEAKKALAAGQVKAKAAKPDPAVIKKLEQAKAELNKAKADLAQAEKADGKAAAEADKLAAGRVKAGDTLAKLRTDLSAAEAQVQAKADAAKAAADKVEPAKKTVADATVGWNAARFGVAKLKAQQGATTLHEARKQLTAAEKAKTDAEQAAKDAAALIETGKANLAAFQKARAESPAKVQKLTATIPELRKKVTEVTAPFEVATRDLAEREALAIETADIVRRIGSLAQTSKENKNLVDAEGAGKKVVEQLAAEINAAKEKVNRWTEAKNKAAAELATAEKELAAERSATATAERDQAALKKAIADAQADLPKKEAAAKEAVKPIETAKAKVDQAKADYEKLLSEADKLDPAKTAQAKNG</sequence>
<dbReference type="InterPro" id="IPR036909">
    <property type="entry name" value="Cyt_c-like_dom_sf"/>
</dbReference>
<evidence type="ECO:0000256" key="4">
    <source>
        <dbReference type="ARBA" id="ARBA00022737"/>
    </source>
</evidence>
<keyword evidence="1 6" id="KW-0853">WD repeat</keyword>
<dbReference type="Gene3D" id="2.130.10.10">
    <property type="entry name" value="YVTN repeat-like/Quinoprotein amine dehydrogenase"/>
    <property type="match status" value="2"/>
</dbReference>
<dbReference type="InterPro" id="IPR001680">
    <property type="entry name" value="WD40_rpt"/>
</dbReference>
<feature type="domain" description="Cytochrome c" evidence="10">
    <location>
        <begin position="22"/>
        <end position="119"/>
    </location>
</feature>
<feature type="repeat" description="WD" evidence="6">
    <location>
        <begin position="376"/>
        <end position="407"/>
    </location>
</feature>
<evidence type="ECO:0000256" key="7">
    <source>
        <dbReference type="PROSITE-ProRule" id="PRU00433"/>
    </source>
</evidence>
<feature type="chain" id="PRO_5034107137" description="Cytochrome c domain-containing protein" evidence="9">
    <location>
        <begin position="26"/>
        <end position="996"/>
    </location>
</feature>
<feature type="coiled-coil region" evidence="8">
    <location>
        <begin position="766"/>
        <end position="796"/>
    </location>
</feature>
<dbReference type="KEGG" id="hbs:IPV69_17565"/>
<dbReference type="AlphaFoldDB" id="A0A7M2WTC2"/>
<feature type="coiled-coil region" evidence="8">
    <location>
        <begin position="660"/>
        <end position="725"/>
    </location>
</feature>
<dbReference type="SUPFAM" id="SSF46626">
    <property type="entry name" value="Cytochrome c"/>
    <property type="match status" value="1"/>
</dbReference>
<evidence type="ECO:0000256" key="9">
    <source>
        <dbReference type="SAM" id="SignalP"/>
    </source>
</evidence>
<dbReference type="PROSITE" id="PS50294">
    <property type="entry name" value="WD_REPEATS_REGION"/>
    <property type="match status" value="2"/>
</dbReference>
<evidence type="ECO:0000256" key="3">
    <source>
        <dbReference type="ARBA" id="ARBA00022723"/>
    </source>
</evidence>
<dbReference type="InterPro" id="IPR011047">
    <property type="entry name" value="Quinoprotein_ADH-like_sf"/>
</dbReference>
<dbReference type="PROSITE" id="PS50082">
    <property type="entry name" value="WD_REPEATS_2"/>
    <property type="match status" value="3"/>
</dbReference>
<keyword evidence="12" id="KW-1185">Reference proteome</keyword>
<evidence type="ECO:0000256" key="1">
    <source>
        <dbReference type="ARBA" id="ARBA00022574"/>
    </source>
</evidence>
<dbReference type="GO" id="GO:0009055">
    <property type="term" value="F:electron transfer activity"/>
    <property type="evidence" value="ECO:0007669"/>
    <property type="project" value="InterPro"/>
</dbReference>
<proteinExistence type="predicted"/>
<dbReference type="Pfam" id="PF07635">
    <property type="entry name" value="PSCyt1"/>
    <property type="match status" value="1"/>
</dbReference>
<organism evidence="11 12">
    <name type="scientific">Humisphaera borealis</name>
    <dbReference type="NCBI Taxonomy" id="2807512"/>
    <lineage>
        <taxon>Bacteria</taxon>
        <taxon>Pseudomonadati</taxon>
        <taxon>Planctomycetota</taxon>
        <taxon>Phycisphaerae</taxon>
        <taxon>Tepidisphaerales</taxon>
        <taxon>Tepidisphaeraceae</taxon>
        <taxon>Humisphaera</taxon>
    </lineage>
</organism>
<evidence type="ECO:0000256" key="6">
    <source>
        <dbReference type="PROSITE-ProRule" id="PRU00221"/>
    </source>
</evidence>
<dbReference type="RefSeq" id="WP_206291027.1">
    <property type="nucleotide sequence ID" value="NZ_CP063458.1"/>
</dbReference>
<keyword evidence="3 7" id="KW-0479">Metal-binding</keyword>
<dbReference type="InterPro" id="IPR019775">
    <property type="entry name" value="WD40_repeat_CS"/>
</dbReference>
<feature type="signal peptide" evidence="9">
    <location>
        <begin position="1"/>
        <end position="25"/>
    </location>
</feature>
<evidence type="ECO:0000256" key="2">
    <source>
        <dbReference type="ARBA" id="ARBA00022617"/>
    </source>
</evidence>
<evidence type="ECO:0000256" key="5">
    <source>
        <dbReference type="ARBA" id="ARBA00023004"/>
    </source>
</evidence>
<keyword evidence="2 7" id="KW-0349">Heme</keyword>
<feature type="coiled-coil region" evidence="8">
    <location>
        <begin position="884"/>
        <end position="932"/>
    </location>
</feature>
<dbReference type="SUPFAM" id="SSF50998">
    <property type="entry name" value="Quinoprotein alcohol dehydrogenase-like"/>
    <property type="match status" value="1"/>
</dbReference>
<dbReference type="InterPro" id="IPR015943">
    <property type="entry name" value="WD40/YVTN_repeat-like_dom_sf"/>
</dbReference>
<evidence type="ECO:0000313" key="11">
    <source>
        <dbReference type="EMBL" id="QOV88061.1"/>
    </source>
</evidence>
<name>A0A7M2WTC2_9BACT</name>
<keyword evidence="9" id="KW-0732">Signal</keyword>
<feature type="repeat" description="WD" evidence="6">
    <location>
        <begin position="292"/>
        <end position="333"/>
    </location>
</feature>
<dbReference type="SMART" id="SM00320">
    <property type="entry name" value="WD40"/>
    <property type="match status" value="7"/>
</dbReference>
<evidence type="ECO:0000256" key="8">
    <source>
        <dbReference type="SAM" id="Coils"/>
    </source>
</evidence>
<accession>A0A7M2WTC2</accession>
<dbReference type="PROSITE" id="PS51007">
    <property type="entry name" value="CYTC"/>
    <property type="match status" value="1"/>
</dbReference>
<dbReference type="EMBL" id="CP063458">
    <property type="protein sequence ID" value="QOV88061.1"/>
    <property type="molecule type" value="Genomic_DNA"/>
</dbReference>
<dbReference type="CDD" id="cd00200">
    <property type="entry name" value="WD40"/>
    <property type="match status" value="1"/>
</dbReference>
<dbReference type="InterPro" id="IPR011429">
    <property type="entry name" value="Cyt_c_Planctomycete-type"/>
</dbReference>
<keyword evidence="5 7" id="KW-0408">Iron</keyword>
<dbReference type="InterPro" id="IPR009056">
    <property type="entry name" value="Cyt_c-like_dom"/>
</dbReference>
<feature type="repeat" description="WD" evidence="6">
    <location>
        <begin position="334"/>
        <end position="375"/>
    </location>
</feature>
<dbReference type="PROSITE" id="PS00678">
    <property type="entry name" value="WD_REPEATS_1"/>
    <property type="match status" value="1"/>
</dbReference>
<dbReference type="PANTHER" id="PTHR19879:SF9">
    <property type="entry name" value="TRANSCRIPTION INITIATION FACTOR TFIID SUBUNIT 5"/>
    <property type="match status" value="1"/>
</dbReference>
<dbReference type="GO" id="GO:0046872">
    <property type="term" value="F:metal ion binding"/>
    <property type="evidence" value="ECO:0007669"/>
    <property type="project" value="UniProtKB-KW"/>
</dbReference>
<keyword evidence="8" id="KW-0175">Coiled coil</keyword>
<evidence type="ECO:0000313" key="12">
    <source>
        <dbReference type="Proteomes" id="UP000593765"/>
    </source>
</evidence>
<keyword evidence="4" id="KW-0677">Repeat</keyword>
<dbReference type="PANTHER" id="PTHR19879">
    <property type="entry name" value="TRANSCRIPTION INITIATION FACTOR TFIID"/>
    <property type="match status" value="1"/>
</dbReference>